<dbReference type="Proteomes" id="UP000224459">
    <property type="component" value="Segment"/>
</dbReference>
<keyword evidence="2" id="KW-1185">Reference proteome</keyword>
<evidence type="ECO:0000313" key="2">
    <source>
        <dbReference type="Proteomes" id="UP000224459"/>
    </source>
</evidence>
<sequence length="127" mass="15305">MDRKLFKDLLEYIKENGYEDKGRFPTHNYKSLDVTLLTFDFKLQISYVFDMLDNMVVLKGIDVIDVDKGEWIGHLLDCEFRTLTDWHDYKDMKLRDIIDVMLIDHKKSWGIYEEEPKEVRVKDFLYG</sequence>
<name>A0A1X9IA21_9CAUD</name>
<protein>
    <submittedName>
        <fullName evidence="1">Uncharacterized protein</fullName>
    </submittedName>
</protein>
<accession>A0A1X9IA21</accession>
<organism evidence="1 2">
    <name type="scientific">Staphylococcus phage vB_SscM-1</name>
    <dbReference type="NCBI Taxonomy" id="1868844"/>
    <lineage>
        <taxon>Viruses</taxon>
        <taxon>Duplodnaviria</taxon>
        <taxon>Heunggongvirae</taxon>
        <taxon>Uroviricota</taxon>
        <taxon>Caudoviricetes</taxon>
        <taxon>Herelleviridae</taxon>
        <taxon>Twortvirinae</taxon>
        <taxon>Sciuriunavirus</taxon>
        <taxon>Sciuriunavirus SscM1</taxon>
    </lineage>
</organism>
<proteinExistence type="predicted"/>
<gene>
    <name evidence="1" type="ORF">vB_SscM-1_197</name>
</gene>
<evidence type="ECO:0000313" key="1">
    <source>
        <dbReference type="EMBL" id="ANT44861.1"/>
    </source>
</evidence>
<reference evidence="2" key="1">
    <citation type="submission" date="2016-04" db="EMBL/GenBank/DDBJ databases">
        <authorList>
            <person name="Gasior T."/>
        </authorList>
    </citation>
    <scope>NUCLEOTIDE SEQUENCE [LARGE SCALE GENOMIC DNA]</scope>
</reference>
<dbReference type="EMBL" id="KX171212">
    <property type="protein sequence ID" value="ANT44861.1"/>
    <property type="molecule type" value="Genomic_DNA"/>
</dbReference>